<protein>
    <submittedName>
        <fullName evidence="3">DUF3862 domain-containing protein</fullName>
    </submittedName>
</protein>
<dbReference type="Pfam" id="PF12978">
    <property type="entry name" value="DUF3862"/>
    <property type="match status" value="1"/>
</dbReference>
<dbReference type="Gene3D" id="3.30.1450.10">
    <property type="match status" value="1"/>
</dbReference>
<dbReference type="EMBL" id="CP059733">
    <property type="protein sequence ID" value="WDE04867.1"/>
    <property type="molecule type" value="Genomic_DNA"/>
</dbReference>
<evidence type="ECO:0000256" key="1">
    <source>
        <dbReference type="ARBA" id="ARBA00022729"/>
    </source>
</evidence>
<sequence>MKKILLLSAVLMLSACSKLTSENYDKLKMGMSAEEVKTILGEPDNCSEALGTKSCIWGNEEATYIKVSFVADNAATFSNNGLK</sequence>
<dbReference type="InterPro" id="IPR024418">
    <property type="entry name" value="DUF3862"/>
</dbReference>
<proteinExistence type="predicted"/>
<feature type="signal peptide" evidence="2">
    <location>
        <begin position="1"/>
        <end position="20"/>
    </location>
</feature>
<dbReference type="Proteomes" id="UP000032352">
    <property type="component" value="Chromosome"/>
</dbReference>
<evidence type="ECO:0000313" key="3">
    <source>
        <dbReference type="EMBL" id="WDE04867.1"/>
    </source>
</evidence>
<dbReference type="PROSITE" id="PS51257">
    <property type="entry name" value="PROKAR_LIPOPROTEIN"/>
    <property type="match status" value="1"/>
</dbReference>
<dbReference type="RefSeq" id="WP_044837323.1">
    <property type="nucleotide sequence ID" value="NZ_CP059733.1"/>
</dbReference>
<feature type="chain" id="PRO_5042229059" evidence="2">
    <location>
        <begin position="21"/>
        <end position="83"/>
    </location>
</feature>
<reference evidence="3 4" key="1">
    <citation type="journal article" date="2015" name="Genome Announc.">
        <title>Draft Genome Sequences of Marine Isolates of Thalassomonas viridans and Thalassomonas actiniarum.</title>
        <authorList>
            <person name="Olonade I."/>
            <person name="van Zyl L.J."/>
            <person name="Trindade M."/>
        </authorList>
    </citation>
    <scope>NUCLEOTIDE SEQUENCE [LARGE SCALE GENOMIC DNA]</scope>
    <source>
        <strain evidence="3 4">XOM25</strain>
    </source>
</reference>
<accession>A0AAE9Z259</accession>
<evidence type="ECO:0000256" key="2">
    <source>
        <dbReference type="SAM" id="SignalP"/>
    </source>
</evidence>
<evidence type="ECO:0000313" key="4">
    <source>
        <dbReference type="Proteomes" id="UP000032352"/>
    </source>
</evidence>
<gene>
    <name evidence="3" type="ORF">SG34_026745</name>
</gene>
<organism evidence="3 4">
    <name type="scientific">Thalassomonas viridans</name>
    <dbReference type="NCBI Taxonomy" id="137584"/>
    <lineage>
        <taxon>Bacteria</taxon>
        <taxon>Pseudomonadati</taxon>
        <taxon>Pseudomonadota</taxon>
        <taxon>Gammaproteobacteria</taxon>
        <taxon>Alteromonadales</taxon>
        <taxon>Colwelliaceae</taxon>
        <taxon>Thalassomonas</taxon>
    </lineage>
</organism>
<dbReference type="KEGG" id="tvd:SG34_026745"/>
<dbReference type="AlphaFoldDB" id="A0AAE9Z259"/>
<name>A0AAE9Z259_9GAMM</name>
<keyword evidence="1 2" id="KW-0732">Signal</keyword>
<keyword evidence="4" id="KW-1185">Reference proteome</keyword>
<dbReference type="InterPro" id="IPR037873">
    <property type="entry name" value="BamE-like"/>
</dbReference>
<reference evidence="3 4" key="2">
    <citation type="journal article" date="2022" name="Mar. Drugs">
        <title>Bioassay-Guided Fractionation Leads to the Detection of Cholic Acid Generated by the Rare Thalassomonas sp.</title>
        <authorList>
            <person name="Pheiffer F."/>
            <person name="Schneider Y.K."/>
            <person name="Hansen E.H."/>
            <person name="Andersen J.H."/>
            <person name="Isaksson J."/>
            <person name="Busche T."/>
            <person name="R C."/>
            <person name="Kalinowski J."/>
            <person name="Zyl L.V."/>
            <person name="Trindade M."/>
        </authorList>
    </citation>
    <scope>NUCLEOTIDE SEQUENCE [LARGE SCALE GENOMIC DNA]</scope>
    <source>
        <strain evidence="3 4">XOM25</strain>
    </source>
</reference>